<proteinExistence type="predicted"/>
<organism evidence="1 2">
    <name type="scientific">Takifugu bimaculatus</name>
    <dbReference type="NCBI Taxonomy" id="433685"/>
    <lineage>
        <taxon>Eukaryota</taxon>
        <taxon>Metazoa</taxon>
        <taxon>Chordata</taxon>
        <taxon>Craniata</taxon>
        <taxon>Vertebrata</taxon>
        <taxon>Euteleostomi</taxon>
        <taxon>Actinopterygii</taxon>
        <taxon>Neopterygii</taxon>
        <taxon>Teleostei</taxon>
        <taxon>Neoteleostei</taxon>
        <taxon>Acanthomorphata</taxon>
        <taxon>Eupercaria</taxon>
        <taxon>Tetraodontiformes</taxon>
        <taxon>Tetradontoidea</taxon>
        <taxon>Tetraodontidae</taxon>
        <taxon>Takifugu</taxon>
    </lineage>
</organism>
<keyword evidence="2" id="KW-1185">Reference proteome</keyword>
<accession>A0A4Z2CDI4</accession>
<gene>
    <name evidence="1" type="ORF">fugu_009753</name>
</gene>
<comment type="caution">
    <text evidence="1">The sequence shown here is derived from an EMBL/GenBank/DDBJ whole genome shotgun (WGS) entry which is preliminary data.</text>
</comment>
<sequence length="77" mass="8593">INQTTFFKHISPFRDLCRKSSTGLPACALRIPWKRGRPVRGREALKEVRAGTMEGHADKMCPSITPVRDTTAALLTQ</sequence>
<dbReference type="EMBL" id="SWLE01000002">
    <property type="protein sequence ID" value="TNN02266.1"/>
    <property type="molecule type" value="Genomic_DNA"/>
</dbReference>
<evidence type="ECO:0000313" key="1">
    <source>
        <dbReference type="EMBL" id="TNN02266.1"/>
    </source>
</evidence>
<dbReference type="Proteomes" id="UP000516260">
    <property type="component" value="Chromosome 10"/>
</dbReference>
<reference evidence="1 2" key="1">
    <citation type="submission" date="2019-04" db="EMBL/GenBank/DDBJ databases">
        <title>The sequence and de novo assembly of Takifugu bimaculatus genome using PacBio and Hi-C technologies.</title>
        <authorList>
            <person name="Xu P."/>
            <person name="Liu B."/>
            <person name="Zhou Z."/>
        </authorList>
    </citation>
    <scope>NUCLEOTIDE SEQUENCE [LARGE SCALE GENOMIC DNA]</scope>
    <source>
        <strain evidence="1">TB-2018</strain>
        <tissue evidence="1">Muscle</tissue>
    </source>
</reference>
<feature type="non-terminal residue" evidence="1">
    <location>
        <position position="77"/>
    </location>
</feature>
<dbReference type="AlphaFoldDB" id="A0A4Z2CDI4"/>
<evidence type="ECO:0000313" key="2">
    <source>
        <dbReference type="Proteomes" id="UP000516260"/>
    </source>
</evidence>
<name>A0A4Z2CDI4_9TELE</name>
<protein>
    <submittedName>
        <fullName evidence="1">Uncharacterized protein</fullName>
    </submittedName>
</protein>